<comment type="caution">
    <text evidence="1">The sequence shown here is derived from an EMBL/GenBank/DDBJ whole genome shotgun (WGS) entry which is preliminary data.</text>
</comment>
<evidence type="ECO:0008006" key="3">
    <source>
        <dbReference type="Google" id="ProtNLM"/>
    </source>
</evidence>
<name>A0AAV3UAJ9_9ALTE</name>
<evidence type="ECO:0000313" key="1">
    <source>
        <dbReference type="EMBL" id="GAA4962277.1"/>
    </source>
</evidence>
<proteinExistence type="predicted"/>
<dbReference type="EMBL" id="BAABLX010000080">
    <property type="protein sequence ID" value="GAA4962277.1"/>
    <property type="molecule type" value="Genomic_DNA"/>
</dbReference>
<accession>A0AAV3UAJ9</accession>
<dbReference type="Proteomes" id="UP001409585">
    <property type="component" value="Unassembled WGS sequence"/>
</dbReference>
<evidence type="ECO:0000313" key="2">
    <source>
        <dbReference type="Proteomes" id="UP001409585"/>
    </source>
</evidence>
<dbReference type="AlphaFoldDB" id="A0AAV3UAJ9"/>
<sequence length="90" mass="10290">MEQLTAEQRHLAKLIDEHVCKFPETDSGNEQLLTTVYDYMAAFKIIMDSATRLQMDYLSQQYPGFHRFGKLLESIAQGISTGAIEVPRDH</sequence>
<gene>
    <name evidence="1" type="ORF">GCM10025791_49980</name>
</gene>
<protein>
    <recommendedName>
        <fullName evidence="3">Arylsulfatase regulator</fullName>
    </recommendedName>
</protein>
<reference evidence="2" key="1">
    <citation type="journal article" date="2019" name="Int. J. Syst. Evol. Microbiol.">
        <title>The Global Catalogue of Microorganisms (GCM) 10K type strain sequencing project: providing services to taxonomists for standard genome sequencing and annotation.</title>
        <authorList>
            <consortium name="The Broad Institute Genomics Platform"/>
            <consortium name="The Broad Institute Genome Sequencing Center for Infectious Disease"/>
            <person name="Wu L."/>
            <person name="Ma J."/>
        </authorList>
    </citation>
    <scope>NUCLEOTIDE SEQUENCE [LARGE SCALE GENOMIC DNA]</scope>
    <source>
        <strain evidence="2">JCM 19134</strain>
    </source>
</reference>
<keyword evidence="2" id="KW-1185">Reference proteome</keyword>
<organism evidence="1 2">
    <name type="scientific">Halioxenophilus aromaticivorans</name>
    <dbReference type="NCBI Taxonomy" id="1306992"/>
    <lineage>
        <taxon>Bacteria</taxon>
        <taxon>Pseudomonadati</taxon>
        <taxon>Pseudomonadota</taxon>
        <taxon>Gammaproteobacteria</taxon>
        <taxon>Alteromonadales</taxon>
        <taxon>Alteromonadaceae</taxon>
        <taxon>Halioxenophilus</taxon>
    </lineage>
</organism>